<dbReference type="Proteomes" id="UP001058072">
    <property type="component" value="Chromosome"/>
</dbReference>
<accession>A0A9Q9CF76</accession>
<dbReference type="EMBL" id="CP071250">
    <property type="protein sequence ID" value="UUF07473.1"/>
    <property type="molecule type" value="Genomic_DNA"/>
</dbReference>
<organism evidence="3 5">
    <name type="scientific">Turicibacter bilis</name>
    <dbReference type="NCBI Taxonomy" id="2735723"/>
    <lineage>
        <taxon>Bacteria</taxon>
        <taxon>Bacillati</taxon>
        <taxon>Bacillota</taxon>
        <taxon>Erysipelotrichia</taxon>
        <taxon>Erysipelotrichales</taxon>
        <taxon>Turicibacteraceae</taxon>
        <taxon>Turicibacter</taxon>
    </lineage>
</organism>
<evidence type="ECO:0000313" key="4">
    <source>
        <dbReference type="Proteomes" id="UP001058016"/>
    </source>
</evidence>
<name>A0A9Q9CF76_9FIRM</name>
<dbReference type="Pfam" id="PF00156">
    <property type="entry name" value="Pribosyltran"/>
    <property type="match status" value="1"/>
</dbReference>
<keyword evidence="4" id="KW-1185">Reference proteome</keyword>
<dbReference type="CDD" id="cd06223">
    <property type="entry name" value="PRTases_typeI"/>
    <property type="match status" value="1"/>
</dbReference>
<dbReference type="Proteomes" id="UP001058016">
    <property type="component" value="Chromosome"/>
</dbReference>
<dbReference type="InterPro" id="IPR029057">
    <property type="entry name" value="PRTase-like"/>
</dbReference>
<dbReference type="Gene3D" id="3.40.50.2020">
    <property type="match status" value="1"/>
</dbReference>
<evidence type="ECO:0000313" key="2">
    <source>
        <dbReference type="EMBL" id="UUF06241.1"/>
    </source>
</evidence>
<feature type="domain" description="Phosphoribosyltransferase" evidence="1">
    <location>
        <begin position="80"/>
        <end position="175"/>
    </location>
</feature>
<dbReference type="RefSeq" id="WP_212724266.1">
    <property type="nucleotide sequence ID" value="NZ_CP071249.1"/>
</dbReference>
<sequence>MLFKDRFDAGQQLANQLKRFENDHPLILLVPRGGVEVGLETIRRYQLDWDFMIPRKIGAPHNKEIAIGAVTMDGNYLLYEEYVNQIHVSSDYIQEQIQQEMIEIKRRLQQYRGSETFPPVTNQTVILIDDGIATGFTLLAAIKSIHAHAPKKLILAVPVAPTETIEAFRQFVDDIICLHSIDRFTSVGAYYKSFPQVTEEQMKSYIDLLNKQQVIM</sequence>
<dbReference type="InterPro" id="IPR000836">
    <property type="entry name" value="PRTase_dom"/>
</dbReference>
<proteinExistence type="predicted"/>
<evidence type="ECO:0000313" key="5">
    <source>
        <dbReference type="Proteomes" id="UP001058072"/>
    </source>
</evidence>
<evidence type="ECO:0000313" key="3">
    <source>
        <dbReference type="EMBL" id="UUF07473.1"/>
    </source>
</evidence>
<dbReference type="EMBL" id="CP071249">
    <property type="protein sequence ID" value="UUF06241.1"/>
    <property type="molecule type" value="Genomic_DNA"/>
</dbReference>
<evidence type="ECO:0000259" key="1">
    <source>
        <dbReference type="Pfam" id="PF00156"/>
    </source>
</evidence>
<dbReference type="SUPFAM" id="SSF53271">
    <property type="entry name" value="PRTase-like"/>
    <property type="match status" value="1"/>
</dbReference>
<keyword evidence="3" id="KW-0808">Transferase</keyword>
<dbReference type="Gene3D" id="3.30.1310.20">
    <property type="entry name" value="PRTase-like"/>
    <property type="match status" value="1"/>
</dbReference>
<dbReference type="GO" id="GO:0016757">
    <property type="term" value="F:glycosyltransferase activity"/>
    <property type="evidence" value="ECO:0007669"/>
    <property type="project" value="UniProtKB-KW"/>
</dbReference>
<dbReference type="AlphaFoldDB" id="A0A9Q9CF76"/>
<gene>
    <name evidence="2" type="ORF">J0J69_01225</name>
    <name evidence="3" type="ORF">J0J70_07465</name>
</gene>
<reference evidence="3 4" key="1">
    <citation type="submission" date="2021-03" db="EMBL/GenBank/DDBJ databases">
        <title>Comparative Genomics and Metabolomics in the genus Turicibacter.</title>
        <authorList>
            <person name="Maki J."/>
            <person name="Looft T."/>
        </authorList>
    </citation>
    <scope>NUCLEOTIDE SEQUENCE</scope>
    <source>
        <strain evidence="3">ISU324</strain>
        <strain evidence="2 4">MMM721</strain>
    </source>
</reference>
<keyword evidence="3" id="KW-0328">Glycosyltransferase</keyword>
<protein>
    <submittedName>
        <fullName evidence="3">Phosphoribosyltransferase</fullName>
    </submittedName>
</protein>